<feature type="region of interest" description="Disordered" evidence="1">
    <location>
        <begin position="252"/>
        <end position="283"/>
    </location>
</feature>
<organism evidence="4 5">
    <name type="scientific">Candidatus Roizmanbacteria bacterium CG_4_10_14_0_8_um_filter_33_9</name>
    <dbReference type="NCBI Taxonomy" id="1974826"/>
    <lineage>
        <taxon>Bacteria</taxon>
        <taxon>Candidatus Roizmaniibacteriota</taxon>
    </lineage>
</organism>
<dbReference type="AlphaFoldDB" id="A0A2M7QKL0"/>
<dbReference type="EMBL" id="PFLI01000025">
    <property type="protein sequence ID" value="PIY72471.1"/>
    <property type="molecule type" value="Genomic_DNA"/>
</dbReference>
<protein>
    <recommendedName>
        <fullName evidence="3">Fibronectin type-III domain-containing protein</fullName>
    </recommendedName>
</protein>
<keyword evidence="2" id="KW-0472">Membrane</keyword>
<keyword evidence="2" id="KW-1133">Transmembrane helix</keyword>
<evidence type="ECO:0000256" key="2">
    <source>
        <dbReference type="SAM" id="Phobius"/>
    </source>
</evidence>
<dbReference type="InterPro" id="IPR003961">
    <property type="entry name" value="FN3_dom"/>
</dbReference>
<feature type="transmembrane region" description="Helical" evidence="2">
    <location>
        <begin position="12"/>
        <end position="33"/>
    </location>
</feature>
<dbReference type="PROSITE" id="PS50853">
    <property type="entry name" value="FN3"/>
    <property type="match status" value="1"/>
</dbReference>
<reference evidence="5" key="1">
    <citation type="submission" date="2017-09" db="EMBL/GenBank/DDBJ databases">
        <title>Depth-based differentiation of microbial function through sediment-hosted aquifers and enrichment of novel symbionts in the deep terrestrial subsurface.</title>
        <authorList>
            <person name="Probst A.J."/>
            <person name="Ladd B."/>
            <person name="Jarett J.K."/>
            <person name="Geller-Mcgrath D.E."/>
            <person name="Sieber C.M.K."/>
            <person name="Emerson J.B."/>
            <person name="Anantharaman K."/>
            <person name="Thomas B.C."/>
            <person name="Malmstrom R."/>
            <person name="Stieglmeier M."/>
            <person name="Klingl A."/>
            <person name="Woyke T."/>
            <person name="Ryan C.M."/>
            <person name="Banfield J.F."/>
        </authorList>
    </citation>
    <scope>NUCLEOTIDE SEQUENCE [LARGE SCALE GENOMIC DNA]</scope>
</reference>
<evidence type="ECO:0000259" key="3">
    <source>
        <dbReference type="PROSITE" id="PS50853"/>
    </source>
</evidence>
<dbReference type="Pfam" id="PF16656">
    <property type="entry name" value="Pur_ac_phosph_N"/>
    <property type="match status" value="1"/>
</dbReference>
<dbReference type="SUPFAM" id="SSF49363">
    <property type="entry name" value="Purple acid phosphatase, N-terminal domain"/>
    <property type="match status" value="1"/>
</dbReference>
<feature type="compositionally biased region" description="Pro residues" evidence="1">
    <location>
        <begin position="261"/>
        <end position="283"/>
    </location>
</feature>
<evidence type="ECO:0000256" key="1">
    <source>
        <dbReference type="SAM" id="MobiDB-lite"/>
    </source>
</evidence>
<keyword evidence="2" id="KW-0812">Transmembrane</keyword>
<dbReference type="GO" id="GO:0046872">
    <property type="term" value="F:metal ion binding"/>
    <property type="evidence" value="ECO:0007669"/>
    <property type="project" value="InterPro"/>
</dbReference>
<gene>
    <name evidence="4" type="ORF">COY87_00800</name>
</gene>
<name>A0A2M7QKL0_9BACT</name>
<dbReference type="Proteomes" id="UP000229401">
    <property type="component" value="Unassembled WGS sequence"/>
</dbReference>
<dbReference type="CDD" id="cd00063">
    <property type="entry name" value="FN3"/>
    <property type="match status" value="1"/>
</dbReference>
<sequence length="283" mass="29916">MDTEPVDKKKKITKIASIIVGILLTILLIGVGFKLVQNIVTKASDTDPRDVVITGITANTAKIAWTTDQESQAVIEYGTSPTALNFFAPEPDKTKTHSVDLTLLSPGSTYYFQIRIGDKKYDNAGVPWTLTTKAANASQNSSSPAISPNAATPAPTTIIAPTESLVSPPTSTPLPTQTVVVPNIPTVTPYVVPTLPVLVCGTTDCQQVCLNQMWRTNGTCSTQDWNKSGCVGKVNYSTCAVITPTLTPTPTIIPTLTPTPTITPTPTNTPTPTPTLTPTPTPS</sequence>
<accession>A0A2M7QKL0</accession>
<dbReference type="InterPro" id="IPR015914">
    <property type="entry name" value="PAPs_N"/>
</dbReference>
<dbReference type="InterPro" id="IPR013783">
    <property type="entry name" value="Ig-like_fold"/>
</dbReference>
<proteinExistence type="predicted"/>
<feature type="domain" description="Fibronectin type-III" evidence="3">
    <location>
        <begin position="47"/>
        <end position="137"/>
    </location>
</feature>
<evidence type="ECO:0000313" key="5">
    <source>
        <dbReference type="Proteomes" id="UP000229401"/>
    </source>
</evidence>
<dbReference type="Gene3D" id="2.60.40.10">
    <property type="entry name" value="Immunoglobulins"/>
    <property type="match status" value="1"/>
</dbReference>
<evidence type="ECO:0000313" key="4">
    <source>
        <dbReference type="EMBL" id="PIY72471.1"/>
    </source>
</evidence>
<comment type="caution">
    <text evidence="4">The sequence shown here is derived from an EMBL/GenBank/DDBJ whole genome shotgun (WGS) entry which is preliminary data.</text>
</comment>
<dbReference type="GO" id="GO:0003993">
    <property type="term" value="F:acid phosphatase activity"/>
    <property type="evidence" value="ECO:0007669"/>
    <property type="project" value="InterPro"/>
</dbReference>
<dbReference type="InterPro" id="IPR008963">
    <property type="entry name" value="Purple_acid_Pase-like_N"/>
</dbReference>